<reference evidence="1 2" key="1">
    <citation type="submission" date="2017-03" db="EMBL/GenBank/DDBJ databases">
        <title>Lifting the veil on microbial sulfur biogeochemistry in mining wastewaters.</title>
        <authorList>
            <person name="Kantor R.S."/>
            <person name="Colenbrander Nelson T."/>
            <person name="Marshall S."/>
            <person name="Bennett D."/>
            <person name="Apte S."/>
            <person name="Camacho D."/>
            <person name="Thomas B.C."/>
            <person name="Warren L.A."/>
            <person name="Banfield J.F."/>
        </authorList>
    </citation>
    <scope>NUCLEOTIDE SEQUENCE [LARGE SCALE GENOMIC DNA]</scope>
    <source>
        <strain evidence="1">32-68-21</strain>
    </source>
</reference>
<comment type="caution">
    <text evidence="1">The sequence shown here is derived from an EMBL/GenBank/DDBJ whole genome shotgun (WGS) entry which is preliminary data.</text>
</comment>
<protein>
    <submittedName>
        <fullName evidence="1">Uncharacterized protein</fullName>
    </submittedName>
</protein>
<evidence type="ECO:0000313" key="1">
    <source>
        <dbReference type="EMBL" id="OYX55509.1"/>
    </source>
</evidence>
<evidence type="ECO:0000313" key="2">
    <source>
        <dbReference type="Proteomes" id="UP000216147"/>
    </source>
</evidence>
<name>A0A258HFH4_9CAUL</name>
<dbReference type="EMBL" id="NCEQ01000013">
    <property type="protein sequence ID" value="OYX55509.1"/>
    <property type="molecule type" value="Genomic_DNA"/>
</dbReference>
<accession>A0A258HFH4</accession>
<organism evidence="1 2">
    <name type="scientific">Brevundimonas subvibrioides</name>
    <dbReference type="NCBI Taxonomy" id="74313"/>
    <lineage>
        <taxon>Bacteria</taxon>
        <taxon>Pseudomonadati</taxon>
        <taxon>Pseudomonadota</taxon>
        <taxon>Alphaproteobacteria</taxon>
        <taxon>Caulobacterales</taxon>
        <taxon>Caulobacteraceae</taxon>
        <taxon>Brevundimonas</taxon>
    </lineage>
</organism>
<sequence>MEHHRLRKYRGPETWARVRQAYIAGESAPSLVRRFDVGYANLRRRAMAEGWTRKTYARQIDLQPIRGGADEPDGGLERLVEAGEIPPVDAHVALAEAVRRAAWLLSRGRTAEATALLRAATVLDKLRWRADYGKTGNGPRG</sequence>
<dbReference type="Proteomes" id="UP000216147">
    <property type="component" value="Unassembled WGS sequence"/>
</dbReference>
<proteinExistence type="predicted"/>
<dbReference type="AlphaFoldDB" id="A0A258HFH4"/>
<gene>
    <name evidence="1" type="ORF">B7Y86_12655</name>
</gene>